<accession>A0ABR1JQI3</accession>
<feature type="region of interest" description="Disordered" evidence="1">
    <location>
        <begin position="318"/>
        <end position="341"/>
    </location>
</feature>
<comment type="caution">
    <text evidence="2">The sequence shown here is derived from an EMBL/GenBank/DDBJ whole genome shotgun (WGS) entry which is preliminary data.</text>
</comment>
<keyword evidence="3" id="KW-1185">Reference proteome</keyword>
<evidence type="ECO:0000256" key="1">
    <source>
        <dbReference type="SAM" id="MobiDB-lite"/>
    </source>
</evidence>
<reference evidence="2 3" key="1">
    <citation type="submission" date="2024-01" db="EMBL/GenBank/DDBJ databases">
        <title>A draft genome for the cacao thread blight pathogen Marasmiellus scandens.</title>
        <authorList>
            <person name="Baruah I.K."/>
            <person name="Leung J."/>
            <person name="Bukari Y."/>
            <person name="Amoako-Attah I."/>
            <person name="Meinhardt L.W."/>
            <person name="Bailey B.A."/>
            <person name="Cohen S.P."/>
        </authorList>
    </citation>
    <scope>NUCLEOTIDE SEQUENCE [LARGE SCALE GENOMIC DNA]</scope>
    <source>
        <strain evidence="2 3">GH-19</strain>
    </source>
</reference>
<dbReference type="Proteomes" id="UP001498398">
    <property type="component" value="Unassembled WGS sequence"/>
</dbReference>
<name>A0ABR1JQI3_9AGAR</name>
<gene>
    <name evidence="2" type="ORF">VKT23_005239</name>
</gene>
<proteinExistence type="predicted"/>
<evidence type="ECO:0000313" key="3">
    <source>
        <dbReference type="Proteomes" id="UP001498398"/>
    </source>
</evidence>
<organism evidence="2 3">
    <name type="scientific">Marasmiellus scandens</name>
    <dbReference type="NCBI Taxonomy" id="2682957"/>
    <lineage>
        <taxon>Eukaryota</taxon>
        <taxon>Fungi</taxon>
        <taxon>Dikarya</taxon>
        <taxon>Basidiomycota</taxon>
        <taxon>Agaricomycotina</taxon>
        <taxon>Agaricomycetes</taxon>
        <taxon>Agaricomycetidae</taxon>
        <taxon>Agaricales</taxon>
        <taxon>Marasmiineae</taxon>
        <taxon>Omphalotaceae</taxon>
        <taxon>Marasmiellus</taxon>
    </lineage>
</organism>
<sequence length="341" mass="38511">MLARLSKGTARALGFSFPRNGSQQLLGQSPTYEDDSEDVVIHLEILMQPLQEFLAPWYHLARTLAPVYQNLHHIFIDDVDRVAQLLLDLEPVSEYDYMYMDYDDDDHDVVEIPNSSSCPELNLLEPVSTSGDKNQRIEDDALSISQPSLSRRFANSERELPPRKQRRSTYLTQPIVIPSTHPLTPTIIITPCSSESEKTSSSTNAYEASFFSRVPVQDSAFRSRLTVPRHPTFNCIFPPMRMALLLSVSSTSSTRPSTKSYSNSVSMIIPPPASLHPLVETWRWKDGHWQAVLPGIEEQVKRGMFSRVVSMHGGMRRKIKGSNGHRRAVYPKTNGQTVSVR</sequence>
<evidence type="ECO:0000313" key="2">
    <source>
        <dbReference type="EMBL" id="KAK7465260.1"/>
    </source>
</evidence>
<feature type="compositionally biased region" description="Basic residues" evidence="1">
    <location>
        <begin position="318"/>
        <end position="329"/>
    </location>
</feature>
<dbReference type="EMBL" id="JBANRG010000006">
    <property type="protein sequence ID" value="KAK7465260.1"/>
    <property type="molecule type" value="Genomic_DNA"/>
</dbReference>
<protein>
    <submittedName>
        <fullName evidence="2">Uncharacterized protein</fullName>
    </submittedName>
</protein>